<dbReference type="InterPro" id="IPR047117">
    <property type="entry name" value="PERK1-13-like"/>
</dbReference>
<evidence type="ECO:0000313" key="12">
    <source>
        <dbReference type="EMBL" id="KAG0492155.1"/>
    </source>
</evidence>
<name>A0A835RH13_VANPL</name>
<comment type="caution">
    <text evidence="12">The sequence shown here is derived from an EMBL/GenBank/DDBJ whole genome shotgun (WGS) entry which is preliminary data.</text>
</comment>
<evidence type="ECO:0000313" key="13">
    <source>
        <dbReference type="Proteomes" id="UP000636800"/>
    </source>
</evidence>
<keyword evidence="6" id="KW-0547">Nucleotide-binding</keyword>
<dbReference type="GO" id="GO:0005524">
    <property type="term" value="F:ATP binding"/>
    <property type="evidence" value="ECO:0007669"/>
    <property type="project" value="UniProtKB-KW"/>
</dbReference>
<evidence type="ECO:0000256" key="8">
    <source>
        <dbReference type="ARBA" id="ARBA00022989"/>
    </source>
</evidence>
<accession>A0A835RH13</accession>
<dbReference type="InterPro" id="IPR011009">
    <property type="entry name" value="Kinase-like_dom_sf"/>
</dbReference>
<dbReference type="GO" id="GO:0004674">
    <property type="term" value="F:protein serine/threonine kinase activity"/>
    <property type="evidence" value="ECO:0007669"/>
    <property type="project" value="UniProtKB-KW"/>
</dbReference>
<gene>
    <name evidence="12" type="ORF">HPP92_005553</name>
</gene>
<evidence type="ECO:0000256" key="11">
    <source>
        <dbReference type="ARBA" id="ARBA00048679"/>
    </source>
</evidence>
<organism evidence="12 13">
    <name type="scientific">Vanilla planifolia</name>
    <name type="common">Vanilla</name>
    <dbReference type="NCBI Taxonomy" id="51239"/>
    <lineage>
        <taxon>Eukaryota</taxon>
        <taxon>Viridiplantae</taxon>
        <taxon>Streptophyta</taxon>
        <taxon>Embryophyta</taxon>
        <taxon>Tracheophyta</taxon>
        <taxon>Spermatophyta</taxon>
        <taxon>Magnoliopsida</taxon>
        <taxon>Liliopsida</taxon>
        <taxon>Asparagales</taxon>
        <taxon>Orchidaceae</taxon>
        <taxon>Vanilloideae</taxon>
        <taxon>Vanilleae</taxon>
        <taxon>Vanilla</taxon>
    </lineage>
</organism>
<evidence type="ECO:0000256" key="10">
    <source>
        <dbReference type="ARBA" id="ARBA00047899"/>
    </source>
</evidence>
<dbReference type="Gene3D" id="3.30.200.20">
    <property type="entry name" value="Phosphorylase Kinase, domain 1"/>
    <property type="match status" value="1"/>
</dbReference>
<evidence type="ECO:0000256" key="7">
    <source>
        <dbReference type="ARBA" id="ARBA00022840"/>
    </source>
</evidence>
<evidence type="ECO:0000256" key="4">
    <source>
        <dbReference type="ARBA" id="ARBA00022679"/>
    </source>
</evidence>
<keyword evidence="3" id="KW-0418">Kinase</keyword>
<dbReference type="PANTHER" id="PTHR47982">
    <property type="entry name" value="PROLINE-RICH RECEPTOR-LIKE PROTEIN KINASE PERK4"/>
    <property type="match status" value="1"/>
</dbReference>
<keyword evidence="7" id="KW-0067">ATP-binding</keyword>
<reference evidence="12 13" key="1">
    <citation type="journal article" date="2020" name="Nat. Food">
        <title>A phased Vanilla planifolia genome enables genetic improvement of flavour and production.</title>
        <authorList>
            <person name="Hasing T."/>
            <person name="Tang H."/>
            <person name="Brym M."/>
            <person name="Khazi F."/>
            <person name="Huang T."/>
            <person name="Chambers A.H."/>
        </authorList>
    </citation>
    <scope>NUCLEOTIDE SEQUENCE [LARGE SCALE GENOMIC DNA]</scope>
    <source>
        <tissue evidence="12">Leaf</tissue>
    </source>
</reference>
<dbReference type="SUPFAM" id="SSF56112">
    <property type="entry name" value="Protein kinase-like (PK-like)"/>
    <property type="match status" value="1"/>
</dbReference>
<dbReference type="GO" id="GO:0005886">
    <property type="term" value="C:plasma membrane"/>
    <property type="evidence" value="ECO:0007669"/>
    <property type="project" value="UniProtKB-SubCell"/>
</dbReference>
<evidence type="ECO:0000256" key="2">
    <source>
        <dbReference type="ARBA" id="ARBA00012513"/>
    </source>
</evidence>
<protein>
    <recommendedName>
        <fullName evidence="2">non-specific serine/threonine protein kinase</fullName>
        <ecNumber evidence="2">2.7.11.1</ecNumber>
    </recommendedName>
</protein>
<keyword evidence="8" id="KW-1133">Transmembrane helix</keyword>
<evidence type="ECO:0000256" key="9">
    <source>
        <dbReference type="ARBA" id="ARBA00023136"/>
    </source>
</evidence>
<keyword evidence="5" id="KW-0812">Transmembrane</keyword>
<evidence type="ECO:0000256" key="5">
    <source>
        <dbReference type="ARBA" id="ARBA00022692"/>
    </source>
</evidence>
<dbReference type="EMBL" id="JADCNL010000002">
    <property type="protein sequence ID" value="KAG0492155.1"/>
    <property type="molecule type" value="Genomic_DNA"/>
</dbReference>
<comment type="catalytic activity">
    <reaction evidence="11">
        <text>L-seryl-[protein] + ATP = O-phospho-L-seryl-[protein] + ADP + H(+)</text>
        <dbReference type="Rhea" id="RHEA:17989"/>
        <dbReference type="Rhea" id="RHEA-COMP:9863"/>
        <dbReference type="Rhea" id="RHEA-COMP:11604"/>
        <dbReference type="ChEBI" id="CHEBI:15378"/>
        <dbReference type="ChEBI" id="CHEBI:29999"/>
        <dbReference type="ChEBI" id="CHEBI:30616"/>
        <dbReference type="ChEBI" id="CHEBI:83421"/>
        <dbReference type="ChEBI" id="CHEBI:456216"/>
        <dbReference type="EC" id="2.7.11.1"/>
    </reaction>
</comment>
<keyword evidence="3" id="KW-0723">Serine/threonine-protein kinase</keyword>
<dbReference type="Proteomes" id="UP000636800">
    <property type="component" value="Chromosome 2"/>
</dbReference>
<comment type="catalytic activity">
    <reaction evidence="10">
        <text>L-threonyl-[protein] + ATP = O-phospho-L-threonyl-[protein] + ADP + H(+)</text>
        <dbReference type="Rhea" id="RHEA:46608"/>
        <dbReference type="Rhea" id="RHEA-COMP:11060"/>
        <dbReference type="Rhea" id="RHEA-COMP:11605"/>
        <dbReference type="ChEBI" id="CHEBI:15378"/>
        <dbReference type="ChEBI" id="CHEBI:30013"/>
        <dbReference type="ChEBI" id="CHEBI:30616"/>
        <dbReference type="ChEBI" id="CHEBI:61977"/>
        <dbReference type="ChEBI" id="CHEBI:456216"/>
        <dbReference type="EC" id="2.7.11.1"/>
    </reaction>
</comment>
<keyword evidence="13" id="KW-1185">Reference proteome</keyword>
<evidence type="ECO:0000256" key="6">
    <source>
        <dbReference type="ARBA" id="ARBA00022741"/>
    </source>
</evidence>
<proteinExistence type="predicted"/>
<sequence>MEERSLIMTISLVASSQTQFNNPYEARISKAKTLLKFSYSELELATGGFSLVNSLADGDFGSVHRGVLSYDQAIAVMQLKLASSQGTISSVPSLKPLPKTARFWGMRIDNILVAHHFMPMMKNGMVQSAQMSMELDMKKCFDGKTLIEIKSIGQIPIITWNLVSFQQRNAPNAYLNE</sequence>
<keyword evidence="4" id="KW-0808">Transferase</keyword>
<evidence type="ECO:0000256" key="3">
    <source>
        <dbReference type="ARBA" id="ARBA00022527"/>
    </source>
</evidence>
<dbReference type="AlphaFoldDB" id="A0A835RH13"/>
<dbReference type="EC" id="2.7.11.1" evidence="2"/>
<comment type="subcellular location">
    <subcellularLocation>
        <location evidence="1">Cell membrane</location>
        <topology evidence="1">Single-pass membrane protein</topology>
    </subcellularLocation>
</comment>
<dbReference type="PANTHER" id="PTHR47982:SF49">
    <property type="entry name" value="INACTIVE PROTEIN KINASE SELMODRAFT_444075-LIKE"/>
    <property type="match status" value="1"/>
</dbReference>
<evidence type="ECO:0000256" key="1">
    <source>
        <dbReference type="ARBA" id="ARBA00004162"/>
    </source>
</evidence>
<keyword evidence="9" id="KW-0472">Membrane</keyword>